<evidence type="ECO:0000313" key="4">
    <source>
        <dbReference type="Proteomes" id="UP000478417"/>
    </source>
</evidence>
<dbReference type="SUPFAM" id="SSF56801">
    <property type="entry name" value="Acetyl-CoA synthetase-like"/>
    <property type="match status" value="1"/>
</dbReference>
<proteinExistence type="predicted"/>
<dbReference type="Pfam" id="PF00550">
    <property type="entry name" value="PP-binding"/>
    <property type="match status" value="1"/>
</dbReference>
<dbReference type="InterPro" id="IPR045851">
    <property type="entry name" value="AMP-bd_C_sf"/>
</dbReference>
<dbReference type="Pfam" id="PF00501">
    <property type="entry name" value="AMP-binding"/>
    <property type="match status" value="1"/>
</dbReference>
<dbReference type="InterPro" id="IPR000873">
    <property type="entry name" value="AMP-dep_synth/lig_dom"/>
</dbReference>
<organism evidence="3 4">
    <name type="scientific">Oceanipulchritudo coccoides</name>
    <dbReference type="NCBI Taxonomy" id="2706888"/>
    <lineage>
        <taxon>Bacteria</taxon>
        <taxon>Pseudomonadati</taxon>
        <taxon>Verrucomicrobiota</taxon>
        <taxon>Opitutia</taxon>
        <taxon>Puniceicoccales</taxon>
        <taxon>Oceanipulchritudinaceae</taxon>
        <taxon>Oceanipulchritudo</taxon>
    </lineage>
</organism>
<feature type="region of interest" description="Disordered" evidence="1">
    <location>
        <begin position="875"/>
        <end position="898"/>
    </location>
</feature>
<evidence type="ECO:0000313" key="3">
    <source>
        <dbReference type="EMBL" id="NDV62936.1"/>
    </source>
</evidence>
<dbReference type="Gene3D" id="3.40.50.12780">
    <property type="entry name" value="N-terminal domain of ligase-like"/>
    <property type="match status" value="1"/>
</dbReference>
<dbReference type="Gene3D" id="1.10.1200.10">
    <property type="entry name" value="ACP-like"/>
    <property type="match status" value="1"/>
</dbReference>
<dbReference type="PANTHER" id="PTHR45527">
    <property type="entry name" value="NONRIBOSOMAL PEPTIDE SYNTHETASE"/>
    <property type="match status" value="1"/>
</dbReference>
<dbReference type="SUPFAM" id="SSF53474">
    <property type="entry name" value="alpha/beta-Hydrolases"/>
    <property type="match status" value="1"/>
</dbReference>
<gene>
    <name evidence="3" type="ORF">G0Q06_10775</name>
</gene>
<dbReference type="PROSITE" id="PS00455">
    <property type="entry name" value="AMP_BINDING"/>
    <property type="match status" value="1"/>
</dbReference>
<dbReference type="Gene3D" id="3.40.50.1820">
    <property type="entry name" value="alpha/beta hydrolase"/>
    <property type="match status" value="1"/>
</dbReference>
<dbReference type="InterPro" id="IPR009081">
    <property type="entry name" value="PP-bd_ACP"/>
</dbReference>
<dbReference type="InterPro" id="IPR001031">
    <property type="entry name" value="Thioesterase"/>
</dbReference>
<dbReference type="PANTHER" id="PTHR45527:SF1">
    <property type="entry name" value="FATTY ACID SYNTHASE"/>
    <property type="match status" value="1"/>
</dbReference>
<dbReference type="GO" id="GO:0044550">
    <property type="term" value="P:secondary metabolite biosynthetic process"/>
    <property type="evidence" value="ECO:0007669"/>
    <property type="project" value="TreeGrafter"/>
</dbReference>
<evidence type="ECO:0000256" key="1">
    <source>
        <dbReference type="SAM" id="MobiDB-lite"/>
    </source>
</evidence>
<dbReference type="GO" id="GO:0043041">
    <property type="term" value="P:amino acid activation for nonribosomal peptide biosynthetic process"/>
    <property type="evidence" value="ECO:0007669"/>
    <property type="project" value="TreeGrafter"/>
</dbReference>
<sequence length="898" mass="99551">MPQNLINSLTNTWTNLLPDAKIDRRSHFFESGGDSLTATAMSLEVERDTGCAIPVGQIYLTPILEDFAAAVSNFDADDRAPLYIPLKPEGTGRPLFGIAPAMGGVFHFRELAEALSENTPFHVIEPRVSASGAHTYSSIRDLATCALSVVRNKQPQGPYRFAGFSFGGPLAWEMARILVETGERVDCLMLLDSSSRNGYGLPHGQQGFLKLISHNWQFLSRCREVRKLYSEPFRFSRWVPLIQQKLKDNLPAVKRKPQSDSSIDKKPVAPGAKEMKVESQEKLRDGFDPGTYPGIVHLFRAEEQLTLHRELDFDLGWTSHLQNKGLVVQTVPGDHFSLLKPPNSQVLADKIQAVLDIADENLATEVNEEVRQGNAASPLPLDEPVAGESYIERFLQVVRAYPERVALRDGGTRLTFAQLHAKAAKVASFLLEKDPDGEGPVLLHFQTSWQFICALYGVLLAGRYYVPVDTEFPDLRIQKIVTLSGATAAITLSPDSLHIDSPGSMKIYSFDEASQFAGGNSPPLPVEVSPEAPAVLLFTSGSTGVPKGAVLSRKMLLHVAWRRGTRAEYTAADRYGIFYISAFMGGVMAIHSPLLYGITLSIYNIRQRGLSELPQWMCDERITIMHMITSVMRRFLGLWDGDPPLPDLRLLIPGGERARSGDIELWKRTCAEKVKFAACLGSTECGTITMNCLSKCYEHGKGPIPVGKPFKSLNARILRADGSEAETLEEGQLVVESDYIFRGYLNAPELNQSVLSFRKDGKALYKTGDYGFIDTDGVFHNAGRRDSRVKVNGNLVELAEIESVLMNSGLVDEVAVVHRPLRAEDSNFQLVGFYRSRQTDQLETRLGAHILERLPRIMLPARWVPLTVFPETSTGKTDRRALAEMELPSPKKHEGDCR</sequence>
<dbReference type="Proteomes" id="UP000478417">
    <property type="component" value="Unassembled WGS sequence"/>
</dbReference>
<name>A0A6B2M3E5_9BACT</name>
<reference evidence="3 4" key="1">
    <citation type="submission" date="2020-02" db="EMBL/GenBank/DDBJ databases">
        <title>Albibacoteraceae fam. nov., the first described family within the subdivision 4 Verrucomicrobia.</title>
        <authorList>
            <person name="Xi F."/>
        </authorList>
    </citation>
    <scope>NUCLEOTIDE SEQUENCE [LARGE SCALE GENOMIC DNA]</scope>
    <source>
        <strain evidence="3 4">CK1056</strain>
    </source>
</reference>
<feature type="compositionally biased region" description="Basic and acidic residues" evidence="1">
    <location>
        <begin position="876"/>
        <end position="898"/>
    </location>
</feature>
<dbReference type="InterPro" id="IPR029058">
    <property type="entry name" value="AB_hydrolase_fold"/>
</dbReference>
<dbReference type="Pfam" id="PF00975">
    <property type="entry name" value="Thioesterase"/>
    <property type="match status" value="1"/>
</dbReference>
<feature type="compositionally biased region" description="Basic and acidic residues" evidence="1">
    <location>
        <begin position="262"/>
        <end position="280"/>
    </location>
</feature>
<dbReference type="InterPro" id="IPR036736">
    <property type="entry name" value="ACP-like_sf"/>
</dbReference>
<accession>A0A6B2M3E5</accession>
<dbReference type="EMBL" id="JAAGNX010000003">
    <property type="protein sequence ID" value="NDV62936.1"/>
    <property type="molecule type" value="Genomic_DNA"/>
</dbReference>
<dbReference type="InterPro" id="IPR042099">
    <property type="entry name" value="ANL_N_sf"/>
</dbReference>
<evidence type="ECO:0000259" key="2">
    <source>
        <dbReference type="PROSITE" id="PS50075"/>
    </source>
</evidence>
<feature type="domain" description="Carrier" evidence="2">
    <location>
        <begin position="1"/>
        <end position="75"/>
    </location>
</feature>
<dbReference type="GO" id="GO:0031177">
    <property type="term" value="F:phosphopantetheine binding"/>
    <property type="evidence" value="ECO:0007669"/>
    <property type="project" value="TreeGrafter"/>
</dbReference>
<feature type="region of interest" description="Disordered" evidence="1">
    <location>
        <begin position="253"/>
        <end position="280"/>
    </location>
</feature>
<dbReference type="Gene3D" id="3.30.300.30">
    <property type="match status" value="1"/>
</dbReference>
<comment type="caution">
    <text evidence="3">The sequence shown here is derived from an EMBL/GenBank/DDBJ whole genome shotgun (WGS) entry which is preliminary data.</text>
</comment>
<protein>
    <submittedName>
        <fullName evidence="3">AMP-binding protein</fullName>
    </submittedName>
</protein>
<dbReference type="RefSeq" id="WP_163965753.1">
    <property type="nucleotide sequence ID" value="NZ_JAAGNX010000003.1"/>
</dbReference>
<dbReference type="PROSITE" id="PS50075">
    <property type="entry name" value="CARRIER"/>
    <property type="match status" value="1"/>
</dbReference>
<dbReference type="SUPFAM" id="SSF47336">
    <property type="entry name" value="ACP-like"/>
    <property type="match status" value="1"/>
</dbReference>
<keyword evidence="4" id="KW-1185">Reference proteome</keyword>
<dbReference type="GO" id="GO:0005737">
    <property type="term" value="C:cytoplasm"/>
    <property type="evidence" value="ECO:0007669"/>
    <property type="project" value="TreeGrafter"/>
</dbReference>
<dbReference type="InterPro" id="IPR020845">
    <property type="entry name" value="AMP-binding_CS"/>
</dbReference>
<dbReference type="AlphaFoldDB" id="A0A6B2M3E5"/>